<feature type="region of interest" description="Disordered" evidence="9">
    <location>
        <begin position="182"/>
        <end position="232"/>
    </location>
</feature>
<feature type="compositionally biased region" description="Low complexity" evidence="9">
    <location>
        <begin position="189"/>
        <end position="223"/>
    </location>
</feature>
<dbReference type="InterPro" id="IPR003109">
    <property type="entry name" value="GoLoco_motif"/>
</dbReference>
<proteinExistence type="predicted"/>
<keyword evidence="5" id="KW-0597">Phosphoprotein</keyword>
<evidence type="ECO:0000256" key="5">
    <source>
        <dbReference type="ARBA" id="ARBA00022553"/>
    </source>
</evidence>
<keyword evidence="6" id="KW-0677">Repeat</keyword>
<dbReference type="GO" id="GO:0001965">
    <property type="term" value="F:G-protein alpha-subunit binding"/>
    <property type="evidence" value="ECO:0007669"/>
    <property type="project" value="TreeGrafter"/>
</dbReference>
<dbReference type="PROSITE" id="PS50877">
    <property type="entry name" value="GOLOCO"/>
    <property type="match status" value="3"/>
</dbReference>
<evidence type="ECO:0000256" key="6">
    <source>
        <dbReference type="ARBA" id="ARBA00022737"/>
    </source>
</evidence>
<dbReference type="GO" id="GO:0005938">
    <property type="term" value="C:cell cortex"/>
    <property type="evidence" value="ECO:0007669"/>
    <property type="project" value="TreeGrafter"/>
</dbReference>
<evidence type="ECO:0000313" key="11">
    <source>
        <dbReference type="WBParaSite" id="nRc.2.0.1.t12552-RA"/>
    </source>
</evidence>
<dbReference type="GO" id="GO:0016020">
    <property type="term" value="C:membrane"/>
    <property type="evidence" value="ECO:0007669"/>
    <property type="project" value="UniProtKB-SubCell"/>
</dbReference>
<dbReference type="SMART" id="SM00390">
    <property type="entry name" value="GoLoco"/>
    <property type="match status" value="3"/>
</dbReference>
<evidence type="ECO:0000313" key="10">
    <source>
        <dbReference type="Proteomes" id="UP000887565"/>
    </source>
</evidence>
<dbReference type="AlphaFoldDB" id="A0A915IF69"/>
<dbReference type="InterPro" id="IPR011990">
    <property type="entry name" value="TPR-like_helical_dom_sf"/>
</dbReference>
<sequence>MDDQRCDPKALLDNKENRPRIRASDAPRAGQTLDAEPSCGSNLRQASRSSLKSTNNLSNLWRKSWLSLRNSTTGVKRYQRDSLWSLNHHSMRKNKHKFDKVARTIEFDECSTGFKNADDETRLAACSETDSSLIREQGPEEFLDMVVGIQSRRMDDQRAILPELPGLQHPAQVLGPHLLMAAQQRQKEQQQQQNGGTADTTNTNNISDSNTTSTNNSDNYSSKSMDDPSAVKNSQVAAAAKCEQSHQLDDDFIEMLMRCQSTRIDEQRSELPDRSKGITVPDDDFFQLVLKIQARRFEEQRANFVKGQSSKDK</sequence>
<evidence type="ECO:0000256" key="8">
    <source>
        <dbReference type="ARBA" id="ARBA00023136"/>
    </source>
</evidence>
<dbReference type="Gene3D" id="1.25.40.10">
    <property type="entry name" value="Tetratricopeptide repeat domain"/>
    <property type="match status" value="1"/>
</dbReference>
<feature type="compositionally biased region" description="Basic and acidic residues" evidence="9">
    <location>
        <begin position="1"/>
        <end position="25"/>
    </location>
</feature>
<dbReference type="Proteomes" id="UP000887565">
    <property type="component" value="Unplaced"/>
</dbReference>
<accession>A0A915IF69</accession>
<evidence type="ECO:0000256" key="7">
    <source>
        <dbReference type="ARBA" id="ARBA00022803"/>
    </source>
</evidence>
<evidence type="ECO:0000256" key="4">
    <source>
        <dbReference type="ARBA" id="ARBA00022490"/>
    </source>
</evidence>
<evidence type="ECO:0000256" key="3">
    <source>
        <dbReference type="ARBA" id="ARBA00022475"/>
    </source>
</evidence>
<evidence type="ECO:0000256" key="1">
    <source>
        <dbReference type="ARBA" id="ARBA00004370"/>
    </source>
</evidence>
<organism evidence="10 11">
    <name type="scientific">Romanomermis culicivorax</name>
    <name type="common">Nematode worm</name>
    <dbReference type="NCBI Taxonomy" id="13658"/>
    <lineage>
        <taxon>Eukaryota</taxon>
        <taxon>Metazoa</taxon>
        <taxon>Ecdysozoa</taxon>
        <taxon>Nematoda</taxon>
        <taxon>Enoplea</taxon>
        <taxon>Dorylaimia</taxon>
        <taxon>Mermithida</taxon>
        <taxon>Mermithoidea</taxon>
        <taxon>Mermithidae</taxon>
        <taxon>Romanomermis</taxon>
    </lineage>
</organism>
<dbReference type="Pfam" id="PF02188">
    <property type="entry name" value="GoLoco"/>
    <property type="match status" value="2"/>
</dbReference>
<dbReference type="WBParaSite" id="nRc.2.0.1.t12552-RA">
    <property type="protein sequence ID" value="nRc.2.0.1.t12552-RA"/>
    <property type="gene ID" value="nRc.2.0.1.g12552"/>
</dbReference>
<feature type="region of interest" description="Disordered" evidence="9">
    <location>
        <begin position="1"/>
        <end position="50"/>
    </location>
</feature>
<dbReference type="PANTHER" id="PTHR45954:SF1">
    <property type="entry name" value="LD33695P"/>
    <property type="match status" value="1"/>
</dbReference>
<keyword evidence="3" id="KW-1003">Cell membrane</keyword>
<dbReference type="GO" id="GO:0000132">
    <property type="term" value="P:establishment of mitotic spindle orientation"/>
    <property type="evidence" value="ECO:0007669"/>
    <property type="project" value="TreeGrafter"/>
</dbReference>
<evidence type="ECO:0000256" key="2">
    <source>
        <dbReference type="ARBA" id="ARBA00004496"/>
    </source>
</evidence>
<protein>
    <submittedName>
        <fullName evidence="11">Uncharacterized protein</fullName>
    </submittedName>
</protein>
<comment type="subcellular location">
    <subcellularLocation>
        <location evidence="2">Cytoplasm</location>
    </subcellularLocation>
    <subcellularLocation>
        <location evidence="1">Membrane</location>
    </subcellularLocation>
</comment>
<keyword evidence="8" id="KW-0472">Membrane</keyword>
<dbReference type="GO" id="GO:0005092">
    <property type="term" value="F:GDP-dissociation inhibitor activity"/>
    <property type="evidence" value="ECO:0007669"/>
    <property type="project" value="TreeGrafter"/>
</dbReference>
<keyword evidence="10" id="KW-1185">Reference proteome</keyword>
<keyword evidence="4" id="KW-0963">Cytoplasm</keyword>
<dbReference type="InterPro" id="IPR052386">
    <property type="entry name" value="GPSM"/>
</dbReference>
<reference evidence="11" key="1">
    <citation type="submission" date="2022-11" db="UniProtKB">
        <authorList>
            <consortium name="WormBaseParasite"/>
        </authorList>
    </citation>
    <scope>IDENTIFICATION</scope>
</reference>
<keyword evidence="7" id="KW-0802">TPR repeat</keyword>
<name>A0A915IF69_ROMCU</name>
<dbReference type="PANTHER" id="PTHR45954">
    <property type="entry name" value="LD33695P"/>
    <property type="match status" value="1"/>
</dbReference>
<evidence type="ECO:0000256" key="9">
    <source>
        <dbReference type="SAM" id="MobiDB-lite"/>
    </source>
</evidence>